<dbReference type="InterPro" id="IPR000150">
    <property type="entry name" value="Cof"/>
</dbReference>
<evidence type="ECO:0008006" key="3">
    <source>
        <dbReference type="Google" id="ProtNLM"/>
    </source>
</evidence>
<dbReference type="SFLD" id="SFLDG01140">
    <property type="entry name" value="C2.B:_Phosphomannomutase_and_P"/>
    <property type="match status" value="1"/>
</dbReference>
<dbReference type="Proteomes" id="UP000664701">
    <property type="component" value="Chromosome"/>
</dbReference>
<dbReference type="NCBIfam" id="TIGR01484">
    <property type="entry name" value="HAD-SF-IIB"/>
    <property type="match status" value="1"/>
</dbReference>
<dbReference type="NCBIfam" id="TIGR00099">
    <property type="entry name" value="Cof-subfamily"/>
    <property type="match status" value="1"/>
</dbReference>
<dbReference type="Gene3D" id="3.40.50.1000">
    <property type="entry name" value="HAD superfamily/HAD-like"/>
    <property type="match status" value="1"/>
</dbReference>
<dbReference type="InterPro" id="IPR036412">
    <property type="entry name" value="HAD-like_sf"/>
</dbReference>
<dbReference type="SFLD" id="SFLDS00003">
    <property type="entry name" value="Haloacid_Dehalogenase"/>
    <property type="match status" value="1"/>
</dbReference>
<dbReference type="Gene3D" id="3.30.1240.10">
    <property type="match status" value="1"/>
</dbReference>
<dbReference type="Pfam" id="PF08282">
    <property type="entry name" value="Hydrolase_3"/>
    <property type="match status" value="1"/>
</dbReference>
<keyword evidence="2" id="KW-1185">Reference proteome</keyword>
<proteinExistence type="predicted"/>
<dbReference type="PANTHER" id="PTHR10000:SF25">
    <property type="entry name" value="PHOSPHATASE YKRA-RELATED"/>
    <property type="match status" value="1"/>
</dbReference>
<accession>A0ABZ2SM48</accession>
<evidence type="ECO:0000313" key="1">
    <source>
        <dbReference type="EMBL" id="WYJ76572.1"/>
    </source>
</evidence>
<gene>
    <name evidence="1" type="ORF">DOK78_001205</name>
</gene>
<dbReference type="InterPro" id="IPR006379">
    <property type="entry name" value="HAD-SF_hydro_IIB"/>
</dbReference>
<dbReference type="PANTHER" id="PTHR10000">
    <property type="entry name" value="PHOSPHOSERINE PHOSPHATASE"/>
    <property type="match status" value="1"/>
</dbReference>
<organism evidence="1 2">
    <name type="scientific">Candidatus Enterococcus lowellii</name>
    <dbReference type="NCBI Taxonomy" id="2230877"/>
    <lineage>
        <taxon>Bacteria</taxon>
        <taxon>Bacillati</taxon>
        <taxon>Bacillota</taxon>
        <taxon>Bacilli</taxon>
        <taxon>Lactobacillales</taxon>
        <taxon>Enterococcaceae</taxon>
        <taxon>Enterococcus</taxon>
    </lineage>
</organism>
<dbReference type="PROSITE" id="PS01228">
    <property type="entry name" value="COF_1"/>
    <property type="match status" value="1"/>
</dbReference>
<name>A0ABZ2SM48_9ENTE</name>
<dbReference type="InterPro" id="IPR023214">
    <property type="entry name" value="HAD_sf"/>
</dbReference>
<dbReference type="RefSeq" id="WP_207941298.1">
    <property type="nucleotide sequence ID" value="NZ_CP147251.1"/>
</dbReference>
<evidence type="ECO:0000313" key="2">
    <source>
        <dbReference type="Proteomes" id="UP000664701"/>
    </source>
</evidence>
<dbReference type="SUPFAM" id="SSF56784">
    <property type="entry name" value="HAD-like"/>
    <property type="match status" value="1"/>
</dbReference>
<dbReference type="EMBL" id="CP147251">
    <property type="protein sequence ID" value="WYJ76572.1"/>
    <property type="molecule type" value="Genomic_DNA"/>
</dbReference>
<protein>
    <recommendedName>
        <fullName evidence="3">Cof-type HAD-IIB family hydrolase</fullName>
    </recommendedName>
</protein>
<sequence>MEKIIVFDLDGTLLNSNSEIDEQTQKAIRDLDRNKYLPIIATGRGPKDYQDIADMLNIDVVIGMNGHIVTDKHKIIYSSPMNPAHFEDFLQISEQLQAPLVFFGENTSKATFSNEKLSNYSKILNISLPKIDPYFYKNEKIYMTVFATDQDIPREYYTKFINVEFVRTSPVCIDIVTDGISKKTGILEFIKNISNKTEIICFGDSLNDLEMFEFCDYSIAMGNAKKELKEIADFVTLDNDNLGIINGLTKLNLIK</sequence>
<reference evidence="1 2" key="1">
    <citation type="submission" date="2024-03" db="EMBL/GenBank/DDBJ databases">
        <title>The Genome Sequence of Enterococcus sp. DIV2402.</title>
        <authorList>
            <consortium name="The Broad Institute Genomics Platform"/>
            <consortium name="The Broad Institute Microbial Omics Core"/>
            <consortium name="The Broad Institute Genomic Center for Infectious Diseases"/>
            <person name="Earl A."/>
            <person name="Manson A."/>
            <person name="Gilmore M."/>
            <person name="Schwartman J."/>
            <person name="Shea T."/>
            <person name="Abouelleil A."/>
            <person name="Cao P."/>
            <person name="Chapman S."/>
            <person name="Cusick C."/>
            <person name="Young S."/>
            <person name="Neafsey D."/>
            <person name="Nusbaum C."/>
            <person name="Birren B."/>
        </authorList>
    </citation>
    <scope>NUCLEOTIDE SEQUENCE [LARGE SCALE GENOMIC DNA]</scope>
    <source>
        <strain evidence="1 2">DIV2402</strain>
    </source>
</reference>